<dbReference type="SUPFAM" id="SSF51735">
    <property type="entry name" value="NAD(P)-binding Rossmann-fold domains"/>
    <property type="match status" value="1"/>
</dbReference>
<dbReference type="InterPro" id="IPR036291">
    <property type="entry name" value="NAD(P)-bd_dom_sf"/>
</dbReference>
<organism evidence="6">
    <name type="scientific">Amphora coffeiformis</name>
    <dbReference type="NCBI Taxonomy" id="265554"/>
    <lineage>
        <taxon>Eukaryota</taxon>
        <taxon>Sar</taxon>
        <taxon>Stramenopiles</taxon>
        <taxon>Ochrophyta</taxon>
        <taxon>Bacillariophyta</taxon>
        <taxon>Bacillariophyceae</taxon>
        <taxon>Bacillariophycidae</taxon>
        <taxon>Thalassiophysales</taxon>
        <taxon>Catenulaceae</taxon>
        <taxon>Amphora</taxon>
    </lineage>
</organism>
<dbReference type="GO" id="GO:0005634">
    <property type="term" value="C:nucleus"/>
    <property type="evidence" value="ECO:0007669"/>
    <property type="project" value="TreeGrafter"/>
</dbReference>
<sequence length="292" mass="32590">MSLDLKAALNQEILAQGHSDDALNRTVPIAVTNKNYTKRVANTTTTEWNAGNQTAPGGTFVQQWPEHLPRPPSRRRITDETDGGSSQGNSNVPQVVIFNANTQQGTSMVRVLSEKGLRVVAVVRVFTSKQAKRLTKLKNVQVKVADLNNPEAVKLAATGCQQAFLVTKYWERFESPVEEHMARVVLEASAEVGLQRLVFCTFEDTTELRLRGRKSQIMPTEDGRIFPKFEGMENIQAVSKNLGVSVTHMFTSYLDDEEHKKSLILIRQENGKIVCQDQIQTPGRSKSKKAKQ</sequence>
<gene>
    <name evidence="6" type="ORF">ACOF00016_LOCUS12431</name>
</gene>
<feature type="compositionally biased region" description="Polar residues" evidence="4">
    <location>
        <begin position="83"/>
        <end position="92"/>
    </location>
</feature>
<evidence type="ECO:0000256" key="4">
    <source>
        <dbReference type="SAM" id="MobiDB-lite"/>
    </source>
</evidence>
<accession>A0A7S3L9S0</accession>
<dbReference type="PANTHER" id="PTHR42748">
    <property type="entry name" value="NITROGEN METABOLITE REPRESSION PROTEIN NMRA FAMILY MEMBER"/>
    <property type="match status" value="1"/>
</dbReference>
<dbReference type="InterPro" id="IPR051164">
    <property type="entry name" value="NmrA-like_oxidored"/>
</dbReference>
<feature type="region of interest" description="Disordered" evidence="4">
    <location>
        <begin position="50"/>
        <end position="92"/>
    </location>
</feature>
<dbReference type="PANTHER" id="PTHR42748:SF30">
    <property type="entry name" value="NMRA-LIKE DOMAIN-CONTAINING PROTEIN"/>
    <property type="match status" value="1"/>
</dbReference>
<comment type="similarity">
    <text evidence="1">Belongs to the NmrA-type oxidoreductase family.</text>
</comment>
<dbReference type="Pfam" id="PF05368">
    <property type="entry name" value="NmrA"/>
    <property type="match status" value="1"/>
</dbReference>
<proteinExistence type="inferred from homology"/>
<evidence type="ECO:0000256" key="1">
    <source>
        <dbReference type="ARBA" id="ARBA00006328"/>
    </source>
</evidence>
<keyword evidence="3" id="KW-0560">Oxidoreductase</keyword>
<evidence type="ECO:0000259" key="5">
    <source>
        <dbReference type="Pfam" id="PF05368"/>
    </source>
</evidence>
<evidence type="ECO:0000256" key="2">
    <source>
        <dbReference type="ARBA" id="ARBA00022857"/>
    </source>
</evidence>
<dbReference type="EMBL" id="HBIM01015794">
    <property type="protein sequence ID" value="CAE0415304.1"/>
    <property type="molecule type" value="Transcribed_RNA"/>
</dbReference>
<name>A0A7S3L9S0_9STRA</name>
<evidence type="ECO:0000256" key="3">
    <source>
        <dbReference type="ARBA" id="ARBA00023002"/>
    </source>
</evidence>
<dbReference type="AlphaFoldDB" id="A0A7S3L9S0"/>
<keyword evidence="2" id="KW-0521">NADP</keyword>
<reference evidence="6" key="1">
    <citation type="submission" date="2021-01" db="EMBL/GenBank/DDBJ databases">
        <authorList>
            <person name="Corre E."/>
            <person name="Pelletier E."/>
            <person name="Niang G."/>
            <person name="Scheremetjew M."/>
            <person name="Finn R."/>
            <person name="Kale V."/>
            <person name="Holt S."/>
            <person name="Cochrane G."/>
            <person name="Meng A."/>
            <person name="Brown T."/>
            <person name="Cohen L."/>
        </authorList>
    </citation>
    <scope>NUCLEOTIDE SEQUENCE</scope>
    <source>
        <strain evidence="6">CCMP127</strain>
    </source>
</reference>
<protein>
    <recommendedName>
        <fullName evidence="5">NmrA-like domain-containing protein</fullName>
    </recommendedName>
</protein>
<feature type="domain" description="NmrA-like" evidence="5">
    <location>
        <begin position="94"/>
        <end position="204"/>
    </location>
</feature>
<feature type="compositionally biased region" description="Polar residues" evidence="4">
    <location>
        <begin position="50"/>
        <end position="62"/>
    </location>
</feature>
<dbReference type="GO" id="GO:0016491">
    <property type="term" value="F:oxidoreductase activity"/>
    <property type="evidence" value="ECO:0007669"/>
    <property type="project" value="UniProtKB-KW"/>
</dbReference>
<dbReference type="Gene3D" id="3.40.50.720">
    <property type="entry name" value="NAD(P)-binding Rossmann-like Domain"/>
    <property type="match status" value="1"/>
</dbReference>
<evidence type="ECO:0000313" key="6">
    <source>
        <dbReference type="EMBL" id="CAE0415304.1"/>
    </source>
</evidence>
<dbReference type="InterPro" id="IPR008030">
    <property type="entry name" value="NmrA-like"/>
</dbReference>